<keyword evidence="3 6" id="KW-0032">Aminotransferase</keyword>
<evidence type="ECO:0000256" key="6">
    <source>
        <dbReference type="RuleBase" id="RU000481"/>
    </source>
</evidence>
<evidence type="ECO:0000259" key="7">
    <source>
        <dbReference type="Pfam" id="PF00155"/>
    </source>
</evidence>
<accession>A0A6L7AAY7</accession>
<dbReference type="InterPro" id="IPR015421">
    <property type="entry name" value="PyrdxlP-dep_Trfase_major"/>
</dbReference>
<reference evidence="8 9" key="1">
    <citation type="submission" date="2019-12" db="EMBL/GenBank/DDBJ databases">
        <title>Complete genome sequence of Leuconostoc lactis strain AVN1 provides insights into metabolic potential.</title>
        <authorList>
            <person name="Besrour N."/>
            <person name="Najjari A."/>
            <person name="Fhoula I."/>
            <person name="Jaballah S."/>
            <person name="Klibi N."/>
            <person name="Ouzari H.I."/>
        </authorList>
    </citation>
    <scope>NUCLEOTIDE SEQUENCE [LARGE SCALE GENOMIC DNA]</scope>
    <source>
        <strain evidence="8 9">AVN1</strain>
    </source>
</reference>
<dbReference type="Proteomes" id="UP000478636">
    <property type="component" value="Unassembled WGS sequence"/>
</dbReference>
<comment type="cofactor">
    <cofactor evidence="1 6">
        <name>pyridoxal 5'-phosphate</name>
        <dbReference type="ChEBI" id="CHEBI:597326"/>
    </cofactor>
</comment>
<dbReference type="InterPro" id="IPR004838">
    <property type="entry name" value="NHTrfase_class1_PyrdxlP-BS"/>
</dbReference>
<feature type="domain" description="Aminotransferase class I/classII large" evidence="7">
    <location>
        <begin position="30"/>
        <end position="385"/>
    </location>
</feature>
<dbReference type="InterPro" id="IPR004839">
    <property type="entry name" value="Aminotransferase_I/II_large"/>
</dbReference>
<dbReference type="CDD" id="cd00609">
    <property type="entry name" value="AAT_like"/>
    <property type="match status" value="1"/>
</dbReference>
<dbReference type="Pfam" id="PF00155">
    <property type="entry name" value="Aminotran_1_2"/>
    <property type="match status" value="1"/>
</dbReference>
<dbReference type="AlphaFoldDB" id="A0A6L7AAY7"/>
<gene>
    <name evidence="8" type="ORF">GQS40_04495</name>
</gene>
<dbReference type="SUPFAM" id="SSF53383">
    <property type="entry name" value="PLP-dependent transferases"/>
    <property type="match status" value="1"/>
</dbReference>
<evidence type="ECO:0000256" key="5">
    <source>
        <dbReference type="ARBA" id="ARBA00022898"/>
    </source>
</evidence>
<dbReference type="FunFam" id="3.40.640.10:FF:000033">
    <property type="entry name" value="Aspartate aminotransferase"/>
    <property type="match status" value="1"/>
</dbReference>
<dbReference type="InterPro" id="IPR050596">
    <property type="entry name" value="AspAT/PAT-like"/>
</dbReference>
<keyword evidence="5" id="KW-0663">Pyridoxal phosphate</keyword>
<dbReference type="InterPro" id="IPR015424">
    <property type="entry name" value="PyrdxlP-dep_Trfase"/>
</dbReference>
<evidence type="ECO:0000256" key="3">
    <source>
        <dbReference type="ARBA" id="ARBA00022576"/>
    </source>
</evidence>
<comment type="caution">
    <text evidence="8">The sequence shown here is derived from an EMBL/GenBank/DDBJ whole genome shotgun (WGS) entry which is preliminary data.</text>
</comment>
<sequence>MISERAQAVEAAATLAMSRLAKAMQSDGIDVINLGVGESDFQTPEHIAQAAIAAIEAHQTSFYTPTSGLDALKQAIVDHVQQRYDATITRNNVTVTTGAKLSLYALMQVLLNPGDVVVAAAPLWVSYVEQIKLAGGQLQTIVPDNAALKLTVADLAALTTPVKAIIVNSPTNPTGQVYTRDELQAILAWANEHDTYVILDEIYGQLVYNGATFTSGLQLQPLENSRMIIVDGVSKAYAMTGWRIGWTLASSEVIVAMNKLLDHMTSNPTAVAQYAAIAALTGDQSSVEVMRQAFEKRLNATFDALNNVPGLEVAVKPEGAFYLFPKVEPQVLTAAGVADTSELSMKILKEARVAMPSGEGFGMPGYLRMGYAKDQVVLDEAVRRLTEFFQQYI</sequence>
<dbReference type="GO" id="GO:0006520">
    <property type="term" value="P:amino acid metabolic process"/>
    <property type="evidence" value="ECO:0007669"/>
    <property type="project" value="InterPro"/>
</dbReference>
<dbReference type="InterPro" id="IPR015422">
    <property type="entry name" value="PyrdxlP-dep_Trfase_small"/>
</dbReference>
<protein>
    <recommendedName>
        <fullName evidence="6">Aminotransferase</fullName>
        <ecNumber evidence="6">2.6.1.-</ecNumber>
    </recommendedName>
</protein>
<evidence type="ECO:0000313" key="8">
    <source>
        <dbReference type="EMBL" id="MWN20932.1"/>
    </source>
</evidence>
<dbReference type="PANTHER" id="PTHR46383">
    <property type="entry name" value="ASPARTATE AMINOTRANSFERASE"/>
    <property type="match status" value="1"/>
</dbReference>
<dbReference type="PANTHER" id="PTHR46383:SF1">
    <property type="entry name" value="ASPARTATE AMINOTRANSFERASE"/>
    <property type="match status" value="1"/>
</dbReference>
<dbReference type="GO" id="GO:0030170">
    <property type="term" value="F:pyridoxal phosphate binding"/>
    <property type="evidence" value="ECO:0007669"/>
    <property type="project" value="InterPro"/>
</dbReference>
<proteinExistence type="inferred from homology"/>
<dbReference type="Gene3D" id="3.40.640.10">
    <property type="entry name" value="Type I PLP-dependent aspartate aminotransferase-like (Major domain)"/>
    <property type="match status" value="1"/>
</dbReference>
<evidence type="ECO:0000313" key="9">
    <source>
        <dbReference type="Proteomes" id="UP000478636"/>
    </source>
</evidence>
<evidence type="ECO:0000256" key="2">
    <source>
        <dbReference type="ARBA" id="ARBA00007441"/>
    </source>
</evidence>
<dbReference type="PROSITE" id="PS00105">
    <property type="entry name" value="AA_TRANSFER_CLASS_1"/>
    <property type="match status" value="1"/>
</dbReference>
<organism evidence="8 9">
    <name type="scientific">Leuconostoc lactis</name>
    <dbReference type="NCBI Taxonomy" id="1246"/>
    <lineage>
        <taxon>Bacteria</taxon>
        <taxon>Bacillati</taxon>
        <taxon>Bacillota</taxon>
        <taxon>Bacilli</taxon>
        <taxon>Lactobacillales</taxon>
        <taxon>Lactobacillaceae</taxon>
        <taxon>Leuconostoc</taxon>
    </lineage>
</organism>
<name>A0A6L7AAY7_LEULA</name>
<dbReference type="EC" id="2.6.1.-" evidence="6"/>
<dbReference type="GO" id="GO:0008483">
    <property type="term" value="F:transaminase activity"/>
    <property type="evidence" value="ECO:0007669"/>
    <property type="project" value="UniProtKB-KW"/>
</dbReference>
<dbReference type="EMBL" id="WSZI01000013">
    <property type="protein sequence ID" value="MWN20932.1"/>
    <property type="molecule type" value="Genomic_DNA"/>
</dbReference>
<keyword evidence="4 6" id="KW-0808">Transferase</keyword>
<dbReference type="Gene3D" id="3.90.1150.10">
    <property type="entry name" value="Aspartate Aminotransferase, domain 1"/>
    <property type="match status" value="1"/>
</dbReference>
<comment type="similarity">
    <text evidence="2 6">Belongs to the class-I pyridoxal-phosphate-dependent aminotransferase family.</text>
</comment>
<evidence type="ECO:0000256" key="4">
    <source>
        <dbReference type="ARBA" id="ARBA00022679"/>
    </source>
</evidence>
<evidence type="ECO:0000256" key="1">
    <source>
        <dbReference type="ARBA" id="ARBA00001933"/>
    </source>
</evidence>
<dbReference type="RefSeq" id="WP_029509236.1">
    <property type="nucleotide sequence ID" value="NZ_DAITWI010000001.1"/>
</dbReference>